<dbReference type="EMBL" id="BMME01000001">
    <property type="protein sequence ID" value="GGK05879.1"/>
    <property type="molecule type" value="Genomic_DNA"/>
</dbReference>
<evidence type="ECO:0000313" key="2">
    <source>
        <dbReference type="EMBL" id="GGK05879.1"/>
    </source>
</evidence>
<dbReference type="Proteomes" id="UP000599009">
    <property type="component" value="Unassembled WGS sequence"/>
</dbReference>
<evidence type="ECO:0000313" key="3">
    <source>
        <dbReference type="Proteomes" id="UP000599009"/>
    </source>
</evidence>
<name>A0ABQ2EEQ0_9GAMM</name>
<organism evidence="2 3">
    <name type="scientific">Luteimonas terricola</name>
    <dbReference type="NCBI Taxonomy" id="645597"/>
    <lineage>
        <taxon>Bacteria</taxon>
        <taxon>Pseudomonadati</taxon>
        <taxon>Pseudomonadota</taxon>
        <taxon>Gammaproteobacteria</taxon>
        <taxon>Lysobacterales</taxon>
        <taxon>Lysobacteraceae</taxon>
        <taxon>Luteimonas</taxon>
    </lineage>
</organism>
<feature type="domain" description="Beta-lactamase hydrolase-like protein phosphatase-like" evidence="1">
    <location>
        <begin position="12"/>
        <end position="108"/>
    </location>
</feature>
<proteinExistence type="predicted"/>
<dbReference type="Pfam" id="PF04273">
    <property type="entry name" value="BLH_phosphatase"/>
    <property type="match status" value="1"/>
</dbReference>
<accession>A0ABQ2EEQ0</accession>
<keyword evidence="3" id="KW-1185">Reference proteome</keyword>
<reference evidence="3" key="1">
    <citation type="journal article" date="2019" name="Int. J. Syst. Evol. Microbiol.">
        <title>The Global Catalogue of Microorganisms (GCM) 10K type strain sequencing project: providing services to taxonomists for standard genome sequencing and annotation.</title>
        <authorList>
            <consortium name="The Broad Institute Genomics Platform"/>
            <consortium name="The Broad Institute Genome Sequencing Center for Infectious Disease"/>
            <person name="Wu L."/>
            <person name="Ma J."/>
        </authorList>
    </citation>
    <scope>NUCLEOTIDE SEQUENCE [LARGE SCALE GENOMIC DNA]</scope>
    <source>
        <strain evidence="3">CGMCC 1.8985</strain>
    </source>
</reference>
<sequence>MQVIEGAKTPAPGVVVTGRLDVDDVAGLRDSGIRHVIDLTLDGETPGFDEAAAVRAQGMGYSNLPVRGAGDLTLDKVQAFDSLLRQSPRPVLVHCASGNRVGAMAALRAAWLEDRPLEDAIAIGRAWGLTGLEDAVRMRIETGPPGNAGP</sequence>
<comment type="caution">
    <text evidence="2">The sequence shown here is derived from an EMBL/GenBank/DDBJ whole genome shotgun (WGS) entry which is preliminary data.</text>
</comment>
<dbReference type="Gene3D" id="3.90.190.10">
    <property type="entry name" value="Protein tyrosine phosphatase superfamily"/>
    <property type="match status" value="1"/>
</dbReference>
<dbReference type="SUPFAM" id="SSF52799">
    <property type="entry name" value="(Phosphotyrosine protein) phosphatases II"/>
    <property type="match status" value="1"/>
</dbReference>
<evidence type="ECO:0000259" key="1">
    <source>
        <dbReference type="Pfam" id="PF04273"/>
    </source>
</evidence>
<dbReference type="InterPro" id="IPR029021">
    <property type="entry name" value="Prot-tyrosine_phosphatase-like"/>
</dbReference>
<protein>
    <recommendedName>
        <fullName evidence="1">Beta-lactamase hydrolase-like protein phosphatase-like domain-containing protein</fullName>
    </recommendedName>
</protein>
<dbReference type="InterPro" id="IPR005939">
    <property type="entry name" value="BLH_phosphatase-like"/>
</dbReference>
<gene>
    <name evidence="2" type="ORF">GCM10011394_13820</name>
</gene>